<comment type="caution">
    <text evidence="13">The sequence shown here is derived from an EMBL/GenBank/DDBJ whole genome shotgun (WGS) entry which is preliminary data.</text>
</comment>
<evidence type="ECO:0000256" key="6">
    <source>
        <dbReference type="ARBA" id="ARBA00022868"/>
    </source>
</evidence>
<evidence type="ECO:0000256" key="12">
    <source>
        <dbReference type="RuleBase" id="RU010713"/>
    </source>
</evidence>
<protein>
    <recommendedName>
        <fullName evidence="12">Innexin</fullName>
    </recommendedName>
</protein>
<evidence type="ECO:0000256" key="9">
    <source>
        <dbReference type="ARBA" id="ARBA00023065"/>
    </source>
</evidence>
<feature type="transmembrane region" description="Helical" evidence="12">
    <location>
        <begin position="113"/>
        <end position="135"/>
    </location>
</feature>
<name>A0A0T6BB60_9SCAR</name>
<dbReference type="InterPro" id="IPR000990">
    <property type="entry name" value="Innexin"/>
</dbReference>
<evidence type="ECO:0000256" key="10">
    <source>
        <dbReference type="ARBA" id="ARBA00023136"/>
    </source>
</evidence>
<evidence type="ECO:0000256" key="7">
    <source>
        <dbReference type="ARBA" id="ARBA00022949"/>
    </source>
</evidence>
<dbReference type="EMBL" id="LJIG01002374">
    <property type="protein sequence ID" value="KRT84566.1"/>
    <property type="molecule type" value="Genomic_DNA"/>
</dbReference>
<dbReference type="PANTHER" id="PTHR11893">
    <property type="entry name" value="INNEXIN"/>
    <property type="match status" value="1"/>
</dbReference>
<feature type="transmembrane region" description="Helical" evidence="12">
    <location>
        <begin position="30"/>
        <end position="48"/>
    </location>
</feature>
<dbReference type="Pfam" id="PF00876">
    <property type="entry name" value="Innexin"/>
    <property type="match status" value="1"/>
</dbReference>
<dbReference type="AlphaFoldDB" id="A0A0T6BB60"/>
<sequence>MLGQFDSLKAIVRVRYYSIDNFVFKLHYRLTFYIFLVATILVTSRQYIGEHIKCLSDSGVPTHVMDTFCFFTTTFTIPQHYNSTLLKRGSLAHPGVGPMGTRVNEEEVRRHAYYQWVPFVLFAQAIMFYLPHIIWKGIEGGTLKRLADGLHNGIISETDSVDYGDCHIMSKKERESRLEVIRGFIRNKEILNKSWSYYLIFCEHINFFNVIFQAFLIDRFLGGQFFSLGNHIIEHGVTADVTILDHVFPKVTKCTFHKFGPSGSMQSHDAMCVMALNIINEKIYTFLWFWLIFLLLCSGLALLYRYASLLLHSRSKCFNEVVFSAWRPAKLSPWMYFTVTKHFDYTEWLFLNYLSQNMDGLAFRELFTLLAGDTDVKKNDDLYEKEKTLPLQTEKATLLEKNEKDAFKD</sequence>
<dbReference type="GO" id="GO:0005886">
    <property type="term" value="C:plasma membrane"/>
    <property type="evidence" value="ECO:0007669"/>
    <property type="project" value="UniProtKB-SubCell"/>
</dbReference>
<evidence type="ECO:0000256" key="1">
    <source>
        <dbReference type="ARBA" id="ARBA00004610"/>
    </source>
</evidence>
<dbReference type="GO" id="GO:0007602">
    <property type="term" value="P:phototransduction"/>
    <property type="evidence" value="ECO:0007669"/>
    <property type="project" value="TreeGrafter"/>
</dbReference>
<feature type="transmembrane region" description="Helical" evidence="12">
    <location>
        <begin position="283"/>
        <end position="304"/>
    </location>
</feature>
<evidence type="ECO:0000256" key="2">
    <source>
        <dbReference type="ARBA" id="ARBA00004651"/>
    </source>
</evidence>
<keyword evidence="5 12" id="KW-0812">Transmembrane</keyword>
<comment type="similarity">
    <text evidence="12">Belongs to the pannexin family.</text>
</comment>
<dbReference type="GO" id="GO:0034220">
    <property type="term" value="P:monoatomic ion transmembrane transport"/>
    <property type="evidence" value="ECO:0007669"/>
    <property type="project" value="UniProtKB-KW"/>
</dbReference>
<keyword evidence="6" id="KW-0303">Gap junction</keyword>
<evidence type="ECO:0000256" key="3">
    <source>
        <dbReference type="ARBA" id="ARBA00022448"/>
    </source>
</evidence>
<evidence type="ECO:0000256" key="4">
    <source>
        <dbReference type="ARBA" id="ARBA00022475"/>
    </source>
</evidence>
<dbReference type="GO" id="GO:0005243">
    <property type="term" value="F:gap junction channel activity"/>
    <property type="evidence" value="ECO:0007669"/>
    <property type="project" value="TreeGrafter"/>
</dbReference>
<dbReference type="Proteomes" id="UP000051574">
    <property type="component" value="Unassembled WGS sequence"/>
</dbReference>
<evidence type="ECO:0000313" key="14">
    <source>
        <dbReference type="Proteomes" id="UP000051574"/>
    </source>
</evidence>
<dbReference type="PRINTS" id="PR01262">
    <property type="entry name" value="INNEXIN"/>
</dbReference>
<dbReference type="OrthoDB" id="5867527at2759"/>
<keyword evidence="8 12" id="KW-1133">Transmembrane helix</keyword>
<comment type="subcellular location">
    <subcellularLocation>
        <location evidence="1">Cell junction</location>
        <location evidence="1">Gap junction</location>
    </subcellularLocation>
    <subcellularLocation>
        <location evidence="2 12">Cell membrane</location>
        <topology evidence="2 12">Multi-pass membrane protein</topology>
    </subcellularLocation>
</comment>
<feature type="transmembrane region" description="Helical" evidence="12">
    <location>
        <begin position="195"/>
        <end position="217"/>
    </location>
</feature>
<evidence type="ECO:0000256" key="8">
    <source>
        <dbReference type="ARBA" id="ARBA00022989"/>
    </source>
</evidence>
<keyword evidence="10 12" id="KW-0472">Membrane</keyword>
<keyword evidence="7" id="KW-0965">Cell junction</keyword>
<keyword evidence="9 12" id="KW-0406">Ion transport</keyword>
<evidence type="ECO:0000313" key="13">
    <source>
        <dbReference type="EMBL" id="KRT84566.1"/>
    </source>
</evidence>
<keyword evidence="3 12" id="KW-0813">Transport</keyword>
<evidence type="ECO:0000256" key="5">
    <source>
        <dbReference type="ARBA" id="ARBA00022692"/>
    </source>
</evidence>
<reference evidence="13 14" key="1">
    <citation type="submission" date="2015-09" db="EMBL/GenBank/DDBJ databases">
        <title>Draft genome of the scarab beetle Oryctes borbonicus.</title>
        <authorList>
            <person name="Meyer J.M."/>
            <person name="Markov G.V."/>
            <person name="Baskaran P."/>
            <person name="Herrmann M."/>
            <person name="Sommer R.J."/>
            <person name="Roedelsperger C."/>
        </authorList>
    </citation>
    <scope>NUCLEOTIDE SEQUENCE [LARGE SCALE GENOMIC DNA]</scope>
    <source>
        <strain evidence="13">OB123</strain>
        <tissue evidence="13">Whole animal</tissue>
    </source>
</reference>
<accession>A0A0T6BB60</accession>
<evidence type="ECO:0000256" key="11">
    <source>
        <dbReference type="ARBA" id="ARBA00023303"/>
    </source>
</evidence>
<keyword evidence="4" id="KW-1003">Cell membrane</keyword>
<keyword evidence="11 12" id="KW-0407">Ion channel</keyword>
<keyword evidence="14" id="KW-1185">Reference proteome</keyword>
<gene>
    <name evidence="12" type="primary">inx</name>
    <name evidence="13" type="ORF">AMK59_1418</name>
</gene>
<proteinExistence type="inferred from homology"/>
<dbReference type="GO" id="GO:0005921">
    <property type="term" value="C:gap junction"/>
    <property type="evidence" value="ECO:0007669"/>
    <property type="project" value="UniProtKB-SubCell"/>
</dbReference>
<organism evidence="13 14">
    <name type="scientific">Oryctes borbonicus</name>
    <dbReference type="NCBI Taxonomy" id="1629725"/>
    <lineage>
        <taxon>Eukaryota</taxon>
        <taxon>Metazoa</taxon>
        <taxon>Ecdysozoa</taxon>
        <taxon>Arthropoda</taxon>
        <taxon>Hexapoda</taxon>
        <taxon>Insecta</taxon>
        <taxon>Pterygota</taxon>
        <taxon>Neoptera</taxon>
        <taxon>Endopterygota</taxon>
        <taxon>Coleoptera</taxon>
        <taxon>Polyphaga</taxon>
        <taxon>Scarabaeiformia</taxon>
        <taxon>Scarabaeidae</taxon>
        <taxon>Dynastinae</taxon>
        <taxon>Oryctes</taxon>
    </lineage>
</organism>
<comment type="function">
    <text evidence="12">Structural component of the gap junctions.</text>
</comment>
<dbReference type="PROSITE" id="PS51013">
    <property type="entry name" value="PANNEXIN"/>
    <property type="match status" value="1"/>
</dbReference>
<dbReference type="PANTHER" id="PTHR11893:SF38">
    <property type="entry name" value="INNEXIN INX7"/>
    <property type="match status" value="1"/>
</dbReference>